<feature type="transmembrane region" description="Helical" evidence="1">
    <location>
        <begin position="12"/>
        <end position="31"/>
    </location>
</feature>
<dbReference type="EMBL" id="PDCK01000041">
    <property type="protein sequence ID" value="PRQ45459.1"/>
    <property type="molecule type" value="Genomic_DNA"/>
</dbReference>
<accession>A0A2P6RGA4</accession>
<protein>
    <submittedName>
        <fullName evidence="2">Uncharacterized protein</fullName>
    </submittedName>
</protein>
<feature type="transmembrane region" description="Helical" evidence="1">
    <location>
        <begin position="63"/>
        <end position="82"/>
    </location>
</feature>
<evidence type="ECO:0000313" key="3">
    <source>
        <dbReference type="Proteomes" id="UP000238479"/>
    </source>
</evidence>
<keyword evidence="1" id="KW-0472">Membrane</keyword>
<dbReference type="Gramene" id="PRQ45459">
    <property type="protein sequence ID" value="PRQ45459"/>
    <property type="gene ID" value="RchiOBHm_Chr3g0491631"/>
</dbReference>
<organism evidence="2 3">
    <name type="scientific">Rosa chinensis</name>
    <name type="common">China rose</name>
    <dbReference type="NCBI Taxonomy" id="74649"/>
    <lineage>
        <taxon>Eukaryota</taxon>
        <taxon>Viridiplantae</taxon>
        <taxon>Streptophyta</taxon>
        <taxon>Embryophyta</taxon>
        <taxon>Tracheophyta</taxon>
        <taxon>Spermatophyta</taxon>
        <taxon>Magnoliopsida</taxon>
        <taxon>eudicotyledons</taxon>
        <taxon>Gunneridae</taxon>
        <taxon>Pentapetalae</taxon>
        <taxon>rosids</taxon>
        <taxon>fabids</taxon>
        <taxon>Rosales</taxon>
        <taxon>Rosaceae</taxon>
        <taxon>Rosoideae</taxon>
        <taxon>Rosoideae incertae sedis</taxon>
        <taxon>Rosa</taxon>
    </lineage>
</organism>
<dbReference type="AlphaFoldDB" id="A0A2P6RGA4"/>
<comment type="caution">
    <text evidence="2">The sequence shown here is derived from an EMBL/GenBank/DDBJ whole genome shotgun (WGS) entry which is preliminary data.</text>
</comment>
<sequence length="83" mass="9486">MAIILCISFDFVVNVVLFLHVNLSILLLYIVHNVIAQINENQFLHGISSLGCQAYLLCRVSPVVQFLFPLFIYLFFLSHGFLI</sequence>
<evidence type="ECO:0000256" key="1">
    <source>
        <dbReference type="SAM" id="Phobius"/>
    </source>
</evidence>
<evidence type="ECO:0000313" key="2">
    <source>
        <dbReference type="EMBL" id="PRQ45459.1"/>
    </source>
</evidence>
<gene>
    <name evidence="2" type="ORF">RchiOBHm_Chr3g0491631</name>
</gene>
<keyword evidence="1" id="KW-0812">Transmembrane</keyword>
<proteinExistence type="predicted"/>
<keyword evidence="3" id="KW-1185">Reference proteome</keyword>
<keyword evidence="1" id="KW-1133">Transmembrane helix</keyword>
<dbReference type="Proteomes" id="UP000238479">
    <property type="component" value="Chromosome 3"/>
</dbReference>
<name>A0A2P6RGA4_ROSCH</name>
<reference evidence="2 3" key="1">
    <citation type="journal article" date="2018" name="Nat. Genet.">
        <title>The Rosa genome provides new insights in the design of modern roses.</title>
        <authorList>
            <person name="Bendahmane M."/>
        </authorList>
    </citation>
    <scope>NUCLEOTIDE SEQUENCE [LARGE SCALE GENOMIC DNA]</scope>
    <source>
        <strain evidence="3">cv. Old Blush</strain>
    </source>
</reference>